<dbReference type="InterPro" id="IPR050407">
    <property type="entry name" value="Geranylgeranyl_reductase"/>
</dbReference>
<keyword evidence="2" id="KW-1185">Reference proteome</keyword>
<dbReference type="PANTHER" id="PTHR42685">
    <property type="entry name" value="GERANYLGERANYL DIPHOSPHATE REDUCTASE"/>
    <property type="match status" value="1"/>
</dbReference>
<dbReference type="PRINTS" id="PR00420">
    <property type="entry name" value="RNGMNOXGNASE"/>
</dbReference>
<gene>
    <name evidence="1" type="ORF">J4573_04475</name>
</gene>
<protein>
    <recommendedName>
        <fullName evidence="3">FAD-binding domain-containing protein</fullName>
    </recommendedName>
</protein>
<dbReference type="RefSeq" id="WP_208253946.1">
    <property type="nucleotide sequence ID" value="NZ_JAGEOJ010000002.1"/>
</dbReference>
<evidence type="ECO:0000313" key="2">
    <source>
        <dbReference type="Proteomes" id="UP000669179"/>
    </source>
</evidence>
<dbReference type="PANTHER" id="PTHR42685:SF22">
    <property type="entry name" value="CONDITIONED MEDIUM FACTOR RECEPTOR 1"/>
    <property type="match status" value="1"/>
</dbReference>
<dbReference type="InterPro" id="IPR036188">
    <property type="entry name" value="FAD/NAD-bd_sf"/>
</dbReference>
<name>A0A939T2B8_9ACTN</name>
<dbReference type="Gene3D" id="3.50.50.60">
    <property type="entry name" value="FAD/NAD(P)-binding domain"/>
    <property type="match status" value="1"/>
</dbReference>
<dbReference type="EMBL" id="JAGEOJ010000002">
    <property type="protein sequence ID" value="MBO2446333.1"/>
    <property type="molecule type" value="Genomic_DNA"/>
</dbReference>
<evidence type="ECO:0008006" key="3">
    <source>
        <dbReference type="Google" id="ProtNLM"/>
    </source>
</evidence>
<dbReference type="AlphaFoldDB" id="A0A939T2B8"/>
<comment type="caution">
    <text evidence="1">The sequence shown here is derived from an EMBL/GenBank/DDBJ whole genome shotgun (WGS) entry which is preliminary data.</text>
</comment>
<dbReference type="InterPro" id="IPR008949">
    <property type="entry name" value="Isoprenoid_synthase_dom_sf"/>
</dbReference>
<accession>A0A939T2B8</accession>
<organism evidence="1 2">
    <name type="scientific">Actinomadura barringtoniae</name>
    <dbReference type="NCBI Taxonomy" id="1427535"/>
    <lineage>
        <taxon>Bacteria</taxon>
        <taxon>Bacillati</taxon>
        <taxon>Actinomycetota</taxon>
        <taxon>Actinomycetes</taxon>
        <taxon>Streptosporangiales</taxon>
        <taxon>Thermomonosporaceae</taxon>
        <taxon>Actinomadura</taxon>
    </lineage>
</organism>
<reference evidence="1" key="1">
    <citation type="submission" date="2021-03" db="EMBL/GenBank/DDBJ databases">
        <authorList>
            <person name="Kanchanasin P."/>
            <person name="Saeng-In P."/>
            <person name="Phongsopitanun W."/>
            <person name="Yuki M."/>
            <person name="Kudo T."/>
            <person name="Ohkuma M."/>
            <person name="Tanasupawat S."/>
        </authorList>
    </citation>
    <scope>NUCLEOTIDE SEQUENCE</scope>
    <source>
        <strain evidence="1">GKU 128</strain>
    </source>
</reference>
<evidence type="ECO:0000313" key="1">
    <source>
        <dbReference type="EMBL" id="MBO2446333.1"/>
    </source>
</evidence>
<proteinExistence type="predicted"/>
<sequence>MTGVFVAGCGPAGAVTALALAARGVPVTVADLPRPDEGDHDIVLTGPALQALDTLPGWDRSLVRPLDGLEVRFGSGEGETYTGLGGGVCDRADLIAALRRLLDAAGVRLVSSEVTAVHPGGAVLAGGDAIAADHVVVASGGSGPLTPEPASHATGVVRARRYLGDIGPRMRLWFPTPESNSPRAQPTPVWILPGTDGTCTVAAARLGGTPPDLPELLTAMGLGALRPAGPEATGLVSGAFTPDRALHHGALLVGDAAGLVNPFTGEGLSYAIQSGLLAAEAIGAHPGEPEAAREDYRGALARAFVGYFESARHASRRYHLAWRILAATSGSPHPFYAKGRRAILLPGGLAGLGSEDEPSLPGGEELVLLPFLAACDEVSVATVRNEWPFLARLAITGATRRGLRPATLFFAAMAAAGTVPKVEYAPVGAAIELATLGALAFLGPPARPSPGAPRGVDWASATTVLAGDFLLAQASRLVAESAPEASWAFSEWLGELTRLRAERLDPDRPAEAAEVFAALLEFPARIGATLGGADPATVHAVRNFGGQCGRALLHAEDILALRGERTRLDITLPALLEGRVSALPGLLGEPELTVADLETERRRSAALTAAAQACRHARDLAQKAASEVPSAVAATILREFVATVAAPSG</sequence>
<dbReference type="Proteomes" id="UP000669179">
    <property type="component" value="Unassembled WGS sequence"/>
</dbReference>
<dbReference type="SUPFAM" id="SSF51905">
    <property type="entry name" value="FAD/NAD(P)-binding domain"/>
    <property type="match status" value="1"/>
</dbReference>
<dbReference type="SUPFAM" id="SSF48576">
    <property type="entry name" value="Terpenoid synthases"/>
    <property type="match status" value="1"/>
</dbReference>
<dbReference type="Gene3D" id="1.10.600.10">
    <property type="entry name" value="Farnesyl Diphosphate Synthase"/>
    <property type="match status" value="1"/>
</dbReference>